<evidence type="ECO:0000256" key="3">
    <source>
        <dbReference type="ARBA" id="ARBA00022692"/>
    </source>
</evidence>
<sequence>MAFHTRNVVVRPDDSGEPRTRHLVALLMILAVLICNLATVSAYNIDTNYPMLYPNEVANGADYRATNFARSYFGYSVLLFRDLKYNSTWLIVGAPRGNYTHPTRNQLRDLVEPGVVYWCHILGKCVPIEPAIVEDERIAIKSYNLNGRVIKDHSWFGAAISVEKTSNYLTICAPRTVMSITTFSKSVHTMHGMCYSNDVFKNVKVMSETSNIEYYDFSQQWWYDPLYGFSVTYAPSQSGNVVNRIIGAPNHVITGSVTMMRLTKSGFHVTYKETTNIPIFDSTSRFGYSTTAGYYFSPTQMLYASGDPSWNHMGQVAILDQNRRPFMVANISGSSTGEYFGASLASGDLNKDGLDDLVVGAPHWKNDNGRVHVYLGTRKGKFDASAILEGDNEDALFGYAVACGDLDKDGFSDIIVGAPWEESGAIYIYNGDANLKDNMKLTASQRITMQLPSFTIPEKLDIRTFGFSIAEPVDIDGNGYADIAVGAYKSGHAVILRSRPVVKTSLTIRTVPDTLQRNIRNFLVQVCVQYSGYDMARMQAFEISLTVDESHKRTEQTLIKLPSANISHDNCVNTPVTLSKNIQDFIEPITIYALHNFTHQDSRQSDFCPTCPVECKSDASKGTQALLSFDIGCGADRVCNSNISAIVRFSGVRQVENTNNDSWVIGSNDITLEASLTNHAEPAYLTTVAFILPRGIVLRSILPSCQEDTVGDNLTVTCSVGNPLGKDELKIVKLDLDMRHLTDGSLHGHVLEFITEIQTRSVNRGTRTIKSSLTLQSEAFLSLNGKANEESYYLPDLDKEQLNVSFQHTYLAVKSGATPIKEARLLVSIPTSVNGSSSLIFLHKPRIYIAGGYRDCSSHGIDVIDAQQNEHQHEIVSDTSEMNVPMFNNGTPPNVSHQLLKRDLSIYTNVAARLTQAVYNARTTNATGNLTRQDVVHLNCSTPSVNCSIVYCDLSELKTQQDVGKLVVKLILNATKLKDTIGLSDETKIVKFGTEAHVEIIQPADRIVSAEDTRRDMNLTTEFHSTEKTQELQLWVVLVSVSLGLILLCIVVILLCMTGFFKRSMKEELTALKENEMTENINKDEITDNSE</sequence>
<evidence type="ECO:0000256" key="7">
    <source>
        <dbReference type="ARBA" id="ARBA00022989"/>
    </source>
</evidence>
<evidence type="ECO:0000256" key="13">
    <source>
        <dbReference type="RuleBase" id="RU003762"/>
    </source>
</evidence>
<evidence type="ECO:0000256" key="5">
    <source>
        <dbReference type="ARBA" id="ARBA00022737"/>
    </source>
</evidence>
<dbReference type="InterPro" id="IPR000413">
    <property type="entry name" value="Integrin_alpha"/>
</dbReference>
<feature type="transmembrane region" description="Helical" evidence="13">
    <location>
        <begin position="1034"/>
        <end position="1056"/>
    </location>
</feature>
<dbReference type="GO" id="GO:0007160">
    <property type="term" value="P:cell-matrix adhesion"/>
    <property type="evidence" value="ECO:0007669"/>
    <property type="project" value="TreeGrafter"/>
</dbReference>
<dbReference type="InterPro" id="IPR032695">
    <property type="entry name" value="Integrin_dom_sf"/>
</dbReference>
<dbReference type="SUPFAM" id="SSF69179">
    <property type="entry name" value="Integrin domains"/>
    <property type="match status" value="3"/>
</dbReference>
<dbReference type="GO" id="GO:0009897">
    <property type="term" value="C:external side of plasma membrane"/>
    <property type="evidence" value="ECO:0007669"/>
    <property type="project" value="TreeGrafter"/>
</dbReference>
<dbReference type="GeneID" id="106747743"/>
<dbReference type="OrthoDB" id="5573735at2759"/>
<evidence type="ECO:0000259" key="15">
    <source>
        <dbReference type="Pfam" id="PF20806"/>
    </source>
</evidence>
<dbReference type="Gene3D" id="1.20.5.930">
    <property type="entry name" value="Bicelle-embedded integrin alpha(iib) transmembrane segment"/>
    <property type="match status" value="1"/>
</dbReference>
<dbReference type="Gene3D" id="2.130.10.130">
    <property type="entry name" value="Integrin alpha, N-terminal"/>
    <property type="match status" value="1"/>
</dbReference>
<protein>
    <submittedName>
        <fullName evidence="17">Integrin alpha-9-like</fullName>
    </submittedName>
</protein>
<feature type="domain" description="Integrin alpha third immunoglobulin-like" evidence="15">
    <location>
        <begin position="800"/>
        <end position="1018"/>
    </location>
</feature>
<keyword evidence="9 13" id="KW-0472">Membrane</keyword>
<dbReference type="KEGG" id="dqu:106747743"/>
<dbReference type="GO" id="GO:0005178">
    <property type="term" value="F:integrin binding"/>
    <property type="evidence" value="ECO:0007669"/>
    <property type="project" value="TreeGrafter"/>
</dbReference>
<comment type="similarity">
    <text evidence="2 13">Belongs to the integrin alpha chain family.</text>
</comment>
<dbReference type="SUPFAM" id="SSF69318">
    <property type="entry name" value="Integrin alpha N-terminal domain"/>
    <property type="match status" value="1"/>
</dbReference>
<accession>A0A6P3XRF9</accession>
<keyword evidence="7 13" id="KW-1133">Transmembrane helix</keyword>
<proteinExistence type="inferred from homology"/>
<evidence type="ECO:0000256" key="11">
    <source>
        <dbReference type="ARBA" id="ARBA00023180"/>
    </source>
</evidence>
<dbReference type="SMART" id="SM00191">
    <property type="entry name" value="Int_alpha"/>
    <property type="match status" value="5"/>
</dbReference>
<evidence type="ECO:0000256" key="9">
    <source>
        <dbReference type="ARBA" id="ARBA00023136"/>
    </source>
</evidence>
<feature type="repeat" description="FG-GAP" evidence="12">
    <location>
        <begin position="384"/>
        <end position="438"/>
    </location>
</feature>
<keyword evidence="5" id="KW-0677">Repeat</keyword>
<evidence type="ECO:0000256" key="6">
    <source>
        <dbReference type="ARBA" id="ARBA00022889"/>
    </source>
</evidence>
<keyword evidence="6 13" id="KW-0130">Cell adhesion</keyword>
<evidence type="ECO:0000313" key="16">
    <source>
        <dbReference type="Proteomes" id="UP000515204"/>
    </source>
</evidence>
<dbReference type="GO" id="GO:0033627">
    <property type="term" value="P:cell adhesion mediated by integrin"/>
    <property type="evidence" value="ECO:0007669"/>
    <property type="project" value="TreeGrafter"/>
</dbReference>
<dbReference type="GO" id="GO:0008305">
    <property type="term" value="C:integrin complex"/>
    <property type="evidence" value="ECO:0007669"/>
    <property type="project" value="InterPro"/>
</dbReference>
<dbReference type="InterPro" id="IPR013519">
    <property type="entry name" value="Int_alpha_beta-p"/>
</dbReference>
<organism evidence="16 17">
    <name type="scientific">Dinoponera quadriceps</name>
    <name type="common">South American ant</name>
    <dbReference type="NCBI Taxonomy" id="609295"/>
    <lineage>
        <taxon>Eukaryota</taxon>
        <taxon>Metazoa</taxon>
        <taxon>Ecdysozoa</taxon>
        <taxon>Arthropoda</taxon>
        <taxon>Hexapoda</taxon>
        <taxon>Insecta</taxon>
        <taxon>Pterygota</taxon>
        <taxon>Neoptera</taxon>
        <taxon>Endopterygota</taxon>
        <taxon>Hymenoptera</taxon>
        <taxon>Apocrita</taxon>
        <taxon>Aculeata</taxon>
        <taxon>Formicoidea</taxon>
        <taxon>Formicidae</taxon>
        <taxon>Ponerinae</taxon>
        <taxon>Ponerini</taxon>
        <taxon>Dinoponera</taxon>
    </lineage>
</organism>
<evidence type="ECO:0000313" key="17">
    <source>
        <dbReference type="RefSeq" id="XP_014481090.1"/>
    </source>
</evidence>
<evidence type="ECO:0000256" key="8">
    <source>
        <dbReference type="ARBA" id="ARBA00023037"/>
    </source>
</evidence>
<feature type="repeat" description="FG-GAP" evidence="12">
    <location>
        <begin position="327"/>
        <end position="383"/>
    </location>
</feature>
<evidence type="ECO:0000256" key="12">
    <source>
        <dbReference type="PROSITE-ProRule" id="PRU00803"/>
    </source>
</evidence>
<keyword evidence="16" id="KW-1185">Reference proteome</keyword>
<dbReference type="GO" id="GO:0007229">
    <property type="term" value="P:integrin-mediated signaling pathway"/>
    <property type="evidence" value="ECO:0007669"/>
    <property type="project" value="UniProtKB-KW"/>
</dbReference>
<dbReference type="RefSeq" id="XP_014481090.1">
    <property type="nucleotide sequence ID" value="XM_014625604.1"/>
</dbReference>
<dbReference type="Proteomes" id="UP000515204">
    <property type="component" value="Unplaced"/>
</dbReference>
<comment type="subcellular location">
    <subcellularLocation>
        <location evidence="1 13">Membrane</location>
        <topology evidence="1 13">Single-pass type I membrane protein</topology>
    </subcellularLocation>
</comment>
<evidence type="ECO:0000256" key="2">
    <source>
        <dbReference type="ARBA" id="ARBA00008054"/>
    </source>
</evidence>
<dbReference type="Pfam" id="PF20805">
    <property type="entry name" value="Integrin_A_Ig_2"/>
    <property type="match status" value="1"/>
</dbReference>
<keyword evidence="10 13" id="KW-0675">Receptor</keyword>
<dbReference type="InterPro" id="IPR028994">
    <property type="entry name" value="Integrin_alpha_N"/>
</dbReference>
<evidence type="ECO:0000259" key="14">
    <source>
        <dbReference type="Pfam" id="PF20805"/>
    </source>
</evidence>
<comment type="caution">
    <text evidence="13">Lacks conserved residue(s) required for the propagation of feature annotation.</text>
</comment>
<keyword evidence="4" id="KW-0732">Signal</keyword>
<evidence type="ECO:0000256" key="4">
    <source>
        <dbReference type="ARBA" id="ARBA00022729"/>
    </source>
</evidence>
<evidence type="ECO:0000256" key="1">
    <source>
        <dbReference type="ARBA" id="ARBA00004479"/>
    </source>
</evidence>
<dbReference type="InterPro" id="IPR048286">
    <property type="entry name" value="Integrin_alpha_Ig-like_3"/>
</dbReference>
<dbReference type="InterPro" id="IPR048285">
    <property type="entry name" value="Integrin_alpha_Ig-like_2"/>
</dbReference>
<dbReference type="PANTHER" id="PTHR23220:SF83">
    <property type="entry name" value="INTEGRIN ALPHA-PS3-RELATED"/>
    <property type="match status" value="1"/>
</dbReference>
<keyword evidence="3 13" id="KW-0812">Transmembrane</keyword>
<feature type="domain" description="Integrin alpha second immunoglobulin-like" evidence="14">
    <location>
        <begin position="633"/>
        <end position="764"/>
    </location>
</feature>
<dbReference type="PRINTS" id="PR01185">
    <property type="entry name" value="INTEGRINA"/>
</dbReference>
<dbReference type="PANTHER" id="PTHR23220">
    <property type="entry name" value="INTEGRIN ALPHA"/>
    <property type="match status" value="1"/>
</dbReference>
<name>A0A6P3XRF9_DINQU</name>
<dbReference type="Pfam" id="PF20806">
    <property type="entry name" value="Integrin_A_Ig_3"/>
    <property type="match status" value="1"/>
</dbReference>
<evidence type="ECO:0000256" key="10">
    <source>
        <dbReference type="ARBA" id="ARBA00023170"/>
    </source>
</evidence>
<gene>
    <name evidence="17" type="primary">LOC106747743</name>
</gene>
<dbReference type="AlphaFoldDB" id="A0A6P3XRF9"/>
<keyword evidence="8 13" id="KW-0401">Integrin</keyword>
<dbReference type="InterPro" id="IPR013517">
    <property type="entry name" value="FG-GAP"/>
</dbReference>
<dbReference type="Pfam" id="PF01839">
    <property type="entry name" value="FG-GAP"/>
    <property type="match status" value="2"/>
</dbReference>
<feature type="repeat" description="FG-GAP" evidence="12">
    <location>
        <begin position="451"/>
        <end position="513"/>
    </location>
</feature>
<feature type="transmembrane region" description="Helical" evidence="13">
    <location>
        <begin position="23"/>
        <end position="45"/>
    </location>
</feature>
<dbReference type="Gene3D" id="2.60.40.1530">
    <property type="entry name" value="ntegrin, alpha v. Chain A, domain 4"/>
    <property type="match status" value="1"/>
</dbReference>
<dbReference type="Gene3D" id="2.60.40.1460">
    <property type="entry name" value="Integrin domains. Chain A, domain 2"/>
    <property type="match status" value="1"/>
</dbReference>
<dbReference type="Gene3D" id="2.60.40.1510">
    <property type="entry name" value="ntegrin, alpha v. Chain A, domain 3"/>
    <property type="match status" value="1"/>
</dbReference>
<reference evidence="17" key="1">
    <citation type="submission" date="2025-08" db="UniProtKB">
        <authorList>
            <consortium name="RefSeq"/>
        </authorList>
    </citation>
    <scope>IDENTIFICATION</scope>
</reference>
<keyword evidence="11" id="KW-0325">Glycoprotein</keyword>
<dbReference type="PROSITE" id="PS51470">
    <property type="entry name" value="FG_GAP"/>
    <property type="match status" value="3"/>
</dbReference>
<dbReference type="GO" id="GO:0007157">
    <property type="term" value="P:heterophilic cell-cell adhesion via plasma membrane cell adhesion molecules"/>
    <property type="evidence" value="ECO:0007669"/>
    <property type="project" value="UniProtKB-ARBA"/>
</dbReference>